<accession>A0A317NMC7</accession>
<evidence type="ECO:0000313" key="2">
    <source>
        <dbReference type="EMBL" id="PWV76621.1"/>
    </source>
</evidence>
<name>A0A317NMC7_9NOCA</name>
<dbReference type="PANTHER" id="PTHR38011:SF11">
    <property type="entry name" value="2,5-DIAMINO-6-RIBOSYLAMINO-4(3H)-PYRIMIDINONE 5'-PHOSPHATE REDUCTASE"/>
    <property type="match status" value="1"/>
</dbReference>
<dbReference type="SUPFAM" id="SSF53597">
    <property type="entry name" value="Dihydrofolate reductase-like"/>
    <property type="match status" value="1"/>
</dbReference>
<dbReference type="InterPro" id="IPR024072">
    <property type="entry name" value="DHFR-like_dom_sf"/>
</dbReference>
<gene>
    <name evidence="2" type="ORF">DFR69_104735</name>
</gene>
<dbReference type="Proteomes" id="UP000246410">
    <property type="component" value="Unassembled WGS sequence"/>
</dbReference>
<dbReference type="GO" id="GO:0008703">
    <property type="term" value="F:5-amino-6-(5-phosphoribosylamino)uracil reductase activity"/>
    <property type="evidence" value="ECO:0007669"/>
    <property type="project" value="InterPro"/>
</dbReference>
<organism evidence="2 3">
    <name type="scientific">Nocardia neocaledoniensis</name>
    <dbReference type="NCBI Taxonomy" id="236511"/>
    <lineage>
        <taxon>Bacteria</taxon>
        <taxon>Bacillati</taxon>
        <taxon>Actinomycetota</taxon>
        <taxon>Actinomycetes</taxon>
        <taxon>Mycobacteriales</taxon>
        <taxon>Nocardiaceae</taxon>
        <taxon>Nocardia</taxon>
    </lineage>
</organism>
<keyword evidence="3" id="KW-1185">Reference proteome</keyword>
<dbReference type="PANTHER" id="PTHR38011">
    <property type="entry name" value="DIHYDROFOLATE REDUCTASE FAMILY PROTEIN (AFU_ORTHOLOGUE AFUA_8G06820)"/>
    <property type="match status" value="1"/>
</dbReference>
<proteinExistence type="predicted"/>
<dbReference type="EMBL" id="QGTL01000004">
    <property type="protein sequence ID" value="PWV76621.1"/>
    <property type="molecule type" value="Genomic_DNA"/>
</dbReference>
<dbReference type="Gene3D" id="3.40.430.10">
    <property type="entry name" value="Dihydrofolate Reductase, subunit A"/>
    <property type="match status" value="1"/>
</dbReference>
<evidence type="ECO:0000259" key="1">
    <source>
        <dbReference type="Pfam" id="PF01872"/>
    </source>
</evidence>
<dbReference type="AlphaFoldDB" id="A0A317NMC7"/>
<feature type="domain" description="Bacterial bifunctional deaminase-reductase C-terminal" evidence="1">
    <location>
        <begin position="3"/>
        <end position="183"/>
    </location>
</feature>
<dbReference type="RefSeq" id="WP_110038207.1">
    <property type="nucleotide sequence ID" value="NZ_JARWQX010000270.1"/>
</dbReference>
<dbReference type="GO" id="GO:0009231">
    <property type="term" value="P:riboflavin biosynthetic process"/>
    <property type="evidence" value="ECO:0007669"/>
    <property type="project" value="InterPro"/>
</dbReference>
<comment type="caution">
    <text evidence="2">The sequence shown here is derived from an EMBL/GenBank/DDBJ whole genome shotgun (WGS) entry which is preliminary data.</text>
</comment>
<sequence length="190" mass="20966">MRKLVYYIGVSLDGYIAGPGGEVDFYPTPPEYMEWMMEEFPDSIPTHLRAHFGMDPELPAKRWDTVLMGRGTYLLPEGHVESPFAHLKQYVVSSSLDQADHPGVEIFAGDPGELVRELKAAEGADIWLCGGGNLAGQLLDEIDEMVVKSYPVVAGSGVAAFTGVFKPTNFRPVRRKEFGNGALVTWFERA</sequence>
<dbReference type="InterPro" id="IPR002734">
    <property type="entry name" value="RibDG_C"/>
</dbReference>
<protein>
    <submittedName>
        <fullName evidence="2">Dihydrofolate reductase</fullName>
    </submittedName>
</protein>
<reference evidence="2 3" key="1">
    <citation type="submission" date="2018-05" db="EMBL/GenBank/DDBJ databases">
        <title>Genomic Encyclopedia of Type Strains, Phase IV (KMG-IV): sequencing the most valuable type-strain genomes for metagenomic binning, comparative biology and taxonomic classification.</title>
        <authorList>
            <person name="Goeker M."/>
        </authorList>
    </citation>
    <scope>NUCLEOTIDE SEQUENCE [LARGE SCALE GENOMIC DNA]</scope>
    <source>
        <strain evidence="2 3">DSM 44717</strain>
    </source>
</reference>
<evidence type="ECO:0000313" key="3">
    <source>
        <dbReference type="Proteomes" id="UP000246410"/>
    </source>
</evidence>
<dbReference type="InterPro" id="IPR050765">
    <property type="entry name" value="Riboflavin_Biosynth_HTPR"/>
</dbReference>
<dbReference type="Pfam" id="PF01872">
    <property type="entry name" value="RibD_C"/>
    <property type="match status" value="1"/>
</dbReference>